<evidence type="ECO:0000256" key="8">
    <source>
        <dbReference type="ARBA" id="ARBA00023136"/>
    </source>
</evidence>
<dbReference type="InterPro" id="IPR036871">
    <property type="entry name" value="PX_dom_sf"/>
</dbReference>
<dbReference type="InterPro" id="IPR044588">
    <property type="entry name" value="EREX-like"/>
</dbReference>
<dbReference type="Gene3D" id="3.30.1520.10">
    <property type="entry name" value="Phox-like domain"/>
    <property type="match status" value="1"/>
</dbReference>
<dbReference type="InterPro" id="IPR001683">
    <property type="entry name" value="PX_dom"/>
</dbReference>
<dbReference type="PROSITE" id="PS50195">
    <property type="entry name" value="PX"/>
    <property type="match status" value="1"/>
</dbReference>
<dbReference type="GO" id="GO:0010008">
    <property type="term" value="C:endosome membrane"/>
    <property type="evidence" value="ECO:0007669"/>
    <property type="project" value="UniProtKB-SubCell"/>
</dbReference>
<evidence type="ECO:0000256" key="7">
    <source>
        <dbReference type="ARBA" id="ARBA00023054"/>
    </source>
</evidence>
<evidence type="ECO:0000256" key="9">
    <source>
        <dbReference type="ARBA" id="ARBA00055681"/>
    </source>
</evidence>
<evidence type="ECO:0000256" key="6">
    <source>
        <dbReference type="ARBA" id="ARBA00022927"/>
    </source>
</evidence>
<dbReference type="GO" id="GO:0005829">
    <property type="term" value="C:cytosol"/>
    <property type="evidence" value="ECO:0007669"/>
    <property type="project" value="UniProtKB-SubCell"/>
</dbReference>
<organism evidence="13 14">
    <name type="scientific">Daucus carota subsp. sativus</name>
    <name type="common">Carrot</name>
    <dbReference type="NCBI Taxonomy" id="79200"/>
    <lineage>
        <taxon>Eukaryota</taxon>
        <taxon>Viridiplantae</taxon>
        <taxon>Streptophyta</taxon>
        <taxon>Embryophyta</taxon>
        <taxon>Tracheophyta</taxon>
        <taxon>Spermatophyta</taxon>
        <taxon>Magnoliopsida</taxon>
        <taxon>eudicotyledons</taxon>
        <taxon>Gunneridae</taxon>
        <taxon>Pentapetalae</taxon>
        <taxon>asterids</taxon>
        <taxon>campanulids</taxon>
        <taxon>Apiales</taxon>
        <taxon>Apiaceae</taxon>
        <taxon>Apioideae</taxon>
        <taxon>Scandiceae</taxon>
        <taxon>Daucinae</taxon>
        <taxon>Daucus</taxon>
        <taxon>Daucus sect. Daucus</taxon>
    </lineage>
</organism>
<dbReference type="GO" id="GO:0035091">
    <property type="term" value="F:phosphatidylinositol binding"/>
    <property type="evidence" value="ECO:0007669"/>
    <property type="project" value="InterPro"/>
</dbReference>
<sequence length="714" mass="80426">MQRRRSPPKHRHDGASPLPMGMDWSPSPRNFTGRDTVWPHDPRSGWSFCVTVPSWAVLPKSRESDPIVFYRVQVGIQSPDGVTFMRGVLRRFNDFMKLFSALKKAFPRKTLPPPPPKGLLRMRSKALLEERRISLEMWMEKLLSDIEISRSVVVASFLELEAAARSSFQDEKNSSADLNSSVHNSRSSLQPHSSSIPTVASSSLTSDYGSDTAYEASEIGTSSLGRDNSSELGIDELSLDEDLTDPIERLVKYGMSNIDDGLFMGQAILDQLEGLPRKKANSVKINTVPNANMSNGNASKGAHVGGDTKELIAHPEHEKAFYHVRNLSSESIGSDVSSLKGSTSSNSGAINVNLPKGSEASQSMEVDSELQFPSDVKLMLPLDHRQVMNRALVTMQRRLVTAKTDLEDLISRLNQEVAVKDYLTTKVKDLEVELETTKLRSKENLQQAILAEKERLTQMQWDMEELRQKSFEMELKLKSSEGDKSGTGSSKDNTTRGENMLPELEANKQKLVELQKQHRELEEKSKADIKVLVKEVKSLRRSQAEYKQKLSQSINEKAEAEKLLQQEKQNNEHSNSVMRKLLDQCELLRNRLQECNFNLVDEDKLIMDSKSSAAACDLQAYDNRISHLLSEVQLLAEEDDDATSTTGNNKFSDDGAKTIDQELRQLLTKIFIDNTNLRKEVNSVMRYVLKQNMSDKDNNEQLLEHIVQNMSIDR</sequence>
<keyword evidence="6" id="KW-0653">Protein transport</keyword>
<keyword evidence="14" id="KW-1185">Reference proteome</keyword>
<feature type="region of interest" description="Disordered" evidence="11">
    <location>
        <begin position="477"/>
        <end position="501"/>
    </location>
</feature>
<evidence type="ECO:0000256" key="2">
    <source>
        <dbReference type="ARBA" id="ARBA00004514"/>
    </source>
</evidence>
<feature type="region of interest" description="Disordered" evidence="11">
    <location>
        <begin position="169"/>
        <end position="202"/>
    </location>
</feature>
<feature type="region of interest" description="Disordered" evidence="11">
    <location>
        <begin position="1"/>
        <end position="26"/>
    </location>
</feature>
<dbReference type="GO" id="GO:0015031">
    <property type="term" value="P:protein transport"/>
    <property type="evidence" value="ECO:0007669"/>
    <property type="project" value="UniProtKB-KW"/>
</dbReference>
<evidence type="ECO:0000313" key="13">
    <source>
        <dbReference type="EMBL" id="WOG82317.1"/>
    </source>
</evidence>
<dbReference type="Proteomes" id="UP000077755">
    <property type="component" value="Chromosome 1"/>
</dbReference>
<keyword evidence="5" id="KW-0967">Endosome</keyword>
<evidence type="ECO:0000256" key="10">
    <source>
        <dbReference type="SAM" id="Coils"/>
    </source>
</evidence>
<dbReference type="SUPFAM" id="SSF64268">
    <property type="entry name" value="PX domain"/>
    <property type="match status" value="1"/>
</dbReference>
<dbReference type="FunFam" id="3.30.1520.10:FF:000060">
    <property type="entry name" value="Phox (PX) domain-containing protein"/>
    <property type="match status" value="1"/>
</dbReference>
<feature type="coiled-coil region" evidence="10">
    <location>
        <begin position="504"/>
        <end position="638"/>
    </location>
</feature>
<name>A0AAF0W3F5_DAUCS</name>
<accession>A0AAF0W3F5</accession>
<keyword evidence="7 10" id="KW-0175">Coiled coil</keyword>
<reference evidence="13" key="1">
    <citation type="journal article" date="2016" name="Nat. Genet.">
        <title>A high-quality carrot genome assembly provides new insights into carotenoid accumulation and asterid genome evolution.</title>
        <authorList>
            <person name="Iorizzo M."/>
            <person name="Ellison S."/>
            <person name="Senalik D."/>
            <person name="Zeng P."/>
            <person name="Satapoomin P."/>
            <person name="Huang J."/>
            <person name="Bowman M."/>
            <person name="Iovene M."/>
            <person name="Sanseverino W."/>
            <person name="Cavagnaro P."/>
            <person name="Yildiz M."/>
            <person name="Macko-Podgorni A."/>
            <person name="Moranska E."/>
            <person name="Grzebelus E."/>
            <person name="Grzebelus D."/>
            <person name="Ashrafi H."/>
            <person name="Zheng Z."/>
            <person name="Cheng S."/>
            <person name="Spooner D."/>
            <person name="Van Deynze A."/>
            <person name="Simon P."/>
        </authorList>
    </citation>
    <scope>NUCLEOTIDE SEQUENCE</scope>
    <source>
        <tissue evidence="13">Leaf</tissue>
    </source>
</reference>
<evidence type="ECO:0000256" key="1">
    <source>
        <dbReference type="ARBA" id="ARBA00004481"/>
    </source>
</evidence>
<evidence type="ECO:0000313" key="14">
    <source>
        <dbReference type="Proteomes" id="UP000077755"/>
    </source>
</evidence>
<feature type="compositionally biased region" description="Polar residues" evidence="11">
    <location>
        <begin position="175"/>
        <end position="202"/>
    </location>
</feature>
<proteinExistence type="predicted"/>
<dbReference type="SMART" id="SM00312">
    <property type="entry name" value="PX"/>
    <property type="match status" value="1"/>
</dbReference>
<gene>
    <name evidence="13" type="ORF">DCAR_0101480</name>
</gene>
<dbReference type="EMBL" id="CP093343">
    <property type="protein sequence ID" value="WOG82317.1"/>
    <property type="molecule type" value="Genomic_DNA"/>
</dbReference>
<reference evidence="13" key="2">
    <citation type="submission" date="2022-03" db="EMBL/GenBank/DDBJ databases">
        <title>Draft title - Genomic analysis of global carrot germplasm unveils the trajectory of domestication and the origin of high carotenoid orange carrot.</title>
        <authorList>
            <person name="Iorizzo M."/>
            <person name="Ellison S."/>
            <person name="Senalik D."/>
            <person name="Macko-Podgorni A."/>
            <person name="Grzebelus D."/>
            <person name="Bostan H."/>
            <person name="Rolling W."/>
            <person name="Curaba J."/>
            <person name="Simon P."/>
        </authorList>
    </citation>
    <scope>NUCLEOTIDE SEQUENCE</scope>
    <source>
        <tissue evidence="13">Leaf</tissue>
    </source>
</reference>
<dbReference type="AlphaFoldDB" id="A0AAF0W3F5"/>
<feature type="domain" description="PX" evidence="12">
    <location>
        <begin position="48"/>
        <end position="165"/>
    </location>
</feature>
<comment type="subcellular location">
    <subcellularLocation>
        <location evidence="2">Cytoplasm</location>
        <location evidence="2">Cytosol</location>
    </subcellularLocation>
    <subcellularLocation>
        <location evidence="1">Endosome membrane</location>
        <topology evidence="1">Peripheral membrane protein</topology>
    </subcellularLocation>
</comment>
<evidence type="ECO:0000256" key="4">
    <source>
        <dbReference type="ARBA" id="ARBA00022490"/>
    </source>
</evidence>
<evidence type="ECO:0000256" key="11">
    <source>
        <dbReference type="SAM" id="MobiDB-lite"/>
    </source>
</evidence>
<comment type="function">
    <text evidence="9">Acts as an effector of RABF2A and RABF2B. Involved in vacuolar transport of storage proteins. Regulates membrane trafficking to protein storage vacuoles (PSVs). Binds specifically to phosphatidylinositol 3-monophosphate (PtdIns3P).</text>
</comment>
<feature type="compositionally biased region" description="Low complexity" evidence="11">
    <location>
        <begin position="337"/>
        <end position="347"/>
    </location>
</feature>
<dbReference type="Pfam" id="PF00787">
    <property type="entry name" value="PX"/>
    <property type="match status" value="1"/>
</dbReference>
<keyword evidence="8" id="KW-0472">Membrane</keyword>
<evidence type="ECO:0000256" key="5">
    <source>
        <dbReference type="ARBA" id="ARBA00022753"/>
    </source>
</evidence>
<keyword evidence="3" id="KW-0813">Transport</keyword>
<evidence type="ECO:0000256" key="3">
    <source>
        <dbReference type="ARBA" id="ARBA00022448"/>
    </source>
</evidence>
<protein>
    <recommendedName>
        <fullName evidence="12">PX domain-containing protein</fullName>
    </recommendedName>
</protein>
<feature type="region of interest" description="Disordered" evidence="11">
    <location>
        <begin position="333"/>
        <end position="368"/>
    </location>
</feature>
<keyword evidence="4" id="KW-0963">Cytoplasm</keyword>
<dbReference type="KEGG" id="dcr:108204869"/>
<dbReference type="PANTHER" id="PTHR46856">
    <property type="entry name" value="PX DOMAIN-CONTAINING PROTEIN EREL1-RELATED"/>
    <property type="match status" value="1"/>
</dbReference>
<dbReference type="PANTHER" id="PTHR46856:SF1">
    <property type="entry name" value="PX DOMAIN-CONTAINING PROTEIN EREL1-RELATED"/>
    <property type="match status" value="1"/>
</dbReference>
<evidence type="ECO:0000259" key="12">
    <source>
        <dbReference type="PROSITE" id="PS50195"/>
    </source>
</evidence>
<feature type="compositionally biased region" description="Basic residues" evidence="11">
    <location>
        <begin position="1"/>
        <end position="12"/>
    </location>
</feature>